<evidence type="ECO:0000256" key="3">
    <source>
        <dbReference type="SAM" id="SignalP"/>
    </source>
</evidence>
<feature type="signal peptide" evidence="3">
    <location>
        <begin position="1"/>
        <end position="20"/>
    </location>
</feature>
<dbReference type="CDD" id="cd09823">
    <property type="entry name" value="peroxinectin_like"/>
    <property type="match status" value="1"/>
</dbReference>
<evidence type="ECO:0000313" key="5">
    <source>
        <dbReference type="Proteomes" id="UP001152759"/>
    </source>
</evidence>
<evidence type="ECO:0000256" key="1">
    <source>
        <dbReference type="ARBA" id="ARBA00022559"/>
    </source>
</evidence>
<keyword evidence="1" id="KW-0575">Peroxidase</keyword>
<keyword evidence="2" id="KW-0479">Metal-binding</keyword>
<dbReference type="PRINTS" id="PR00457">
    <property type="entry name" value="ANPEROXIDASE"/>
</dbReference>
<keyword evidence="2" id="KW-0408">Iron</keyword>
<reference evidence="4" key="1">
    <citation type="submission" date="2021-12" db="EMBL/GenBank/DDBJ databases">
        <authorList>
            <person name="King R."/>
        </authorList>
    </citation>
    <scope>NUCLEOTIDE SEQUENCE</scope>
</reference>
<dbReference type="OrthoDB" id="823504at2759"/>
<dbReference type="PANTHER" id="PTHR11475">
    <property type="entry name" value="OXIDASE/PEROXIDASE"/>
    <property type="match status" value="1"/>
</dbReference>
<sequence length="706" mass="79672">MARLAFSALTCLLLAHTSQSLFQPSGYYNPLEPSLLQNYSAGYPPATSYVSHRSLFHASGPSGPSGPSGYANTFSTGGYSGAPTGIDSGYLGLGSAPLASDPHAICTTPVPHCVDSKYRTIDGSCNNLKNPLWGTPNTQYARLLPSKYADGIHSPPVSVTGTELPSPRLVSIVLFQDLPINDPVWTLITMTWGQIITHDMSMSMGTRQGKAHSTHCCSEDGHLAEYQGPTCFPIKIPDNDPLFGRFNRDCMNFVRSTTDIDTGCNAGHTPAEQLVVVTHWMDASFVYGSTDEMARRLREFVGGRLLTEFRYGRPWPPAAQNKSATCDTQREEEPCYEFGDTRANQNPQLTVLQIIFLREHNRVATVLAHINPHWDDETLYQEARRIVIAEYQHINYYEWLPIILGTDNMVKFGLIQDPAPAHKDYVNDYNDHVEPNTINEHATAGFRYLHSSIQGYFHLFSEYRQRPEVTVRLSDTFNRPEIIEDGDNMDSLTRGLSTQSQEEIDPFFTAEITNYLFRNGKPFGRDLRAIDIQRGRDHGLASYNDVREFCGLPRAYKFQDFADYITPERIEKLESLYASVDDVDLSVGGSLERHIENTLLGPTFLCLSLEQFYRTRVSDRFFYEQPHSPNTFTPEQLNEIRKASLSRLLCDNSDNIHTMQPKGFIKVSQSNPLLACNEYNHIPALDLNYWKDEHAPYGYGNEYKKK</sequence>
<name>A0A9P0AMG6_BEMTA</name>
<evidence type="ECO:0000256" key="2">
    <source>
        <dbReference type="PIRSR" id="PIRSR619791-2"/>
    </source>
</evidence>
<keyword evidence="5" id="KW-1185">Reference proteome</keyword>
<dbReference type="SUPFAM" id="SSF48113">
    <property type="entry name" value="Heme-dependent peroxidases"/>
    <property type="match status" value="1"/>
</dbReference>
<keyword evidence="1" id="KW-0560">Oxidoreductase</keyword>
<organism evidence="4 5">
    <name type="scientific">Bemisia tabaci</name>
    <name type="common">Sweetpotato whitefly</name>
    <name type="synonym">Aleurodes tabaci</name>
    <dbReference type="NCBI Taxonomy" id="7038"/>
    <lineage>
        <taxon>Eukaryota</taxon>
        <taxon>Metazoa</taxon>
        <taxon>Ecdysozoa</taxon>
        <taxon>Arthropoda</taxon>
        <taxon>Hexapoda</taxon>
        <taxon>Insecta</taxon>
        <taxon>Pterygota</taxon>
        <taxon>Neoptera</taxon>
        <taxon>Paraneoptera</taxon>
        <taxon>Hemiptera</taxon>
        <taxon>Sternorrhyncha</taxon>
        <taxon>Aleyrodoidea</taxon>
        <taxon>Aleyrodidae</taxon>
        <taxon>Aleyrodinae</taxon>
        <taxon>Bemisia</taxon>
    </lineage>
</organism>
<dbReference type="FunFam" id="1.10.640.10:FF:000009">
    <property type="entry name" value="Peroxidase, isoform B"/>
    <property type="match status" value="1"/>
</dbReference>
<dbReference type="Gene3D" id="1.10.640.10">
    <property type="entry name" value="Haem peroxidase domain superfamily, animal type"/>
    <property type="match status" value="1"/>
</dbReference>
<gene>
    <name evidence="4" type="ORF">BEMITA_LOCUS13198</name>
</gene>
<dbReference type="EMBL" id="OU963869">
    <property type="protein sequence ID" value="CAH0394955.1"/>
    <property type="molecule type" value="Genomic_DNA"/>
</dbReference>
<dbReference type="GO" id="GO:0006979">
    <property type="term" value="P:response to oxidative stress"/>
    <property type="evidence" value="ECO:0007669"/>
    <property type="project" value="InterPro"/>
</dbReference>
<dbReference type="InterPro" id="IPR019791">
    <property type="entry name" value="Haem_peroxidase_animal"/>
</dbReference>
<evidence type="ECO:0008006" key="6">
    <source>
        <dbReference type="Google" id="ProtNLM"/>
    </source>
</evidence>
<protein>
    <recommendedName>
        <fullName evidence="6">Peroxidase</fullName>
    </recommendedName>
</protein>
<feature type="binding site" description="axial binding residue" evidence="2">
    <location>
        <position position="450"/>
    </location>
    <ligand>
        <name>heme b</name>
        <dbReference type="ChEBI" id="CHEBI:60344"/>
    </ligand>
    <ligandPart>
        <name>Fe</name>
        <dbReference type="ChEBI" id="CHEBI:18248"/>
    </ligandPart>
</feature>
<dbReference type="GO" id="GO:0020037">
    <property type="term" value="F:heme binding"/>
    <property type="evidence" value="ECO:0007669"/>
    <property type="project" value="InterPro"/>
</dbReference>
<dbReference type="PANTHER" id="PTHR11475:SF86">
    <property type="entry name" value="PEROXIDASE"/>
    <property type="match status" value="1"/>
</dbReference>
<keyword evidence="2" id="KW-0349">Heme</keyword>
<dbReference type="GO" id="GO:0046872">
    <property type="term" value="F:metal ion binding"/>
    <property type="evidence" value="ECO:0007669"/>
    <property type="project" value="UniProtKB-KW"/>
</dbReference>
<proteinExistence type="predicted"/>
<dbReference type="AlphaFoldDB" id="A0A9P0AMG6"/>
<dbReference type="PROSITE" id="PS50292">
    <property type="entry name" value="PEROXIDASE_3"/>
    <property type="match status" value="1"/>
</dbReference>
<keyword evidence="3" id="KW-0732">Signal</keyword>
<accession>A0A9P0AMG6</accession>
<dbReference type="InterPro" id="IPR010255">
    <property type="entry name" value="Haem_peroxidase_sf"/>
</dbReference>
<feature type="chain" id="PRO_5040462340" description="Peroxidase" evidence="3">
    <location>
        <begin position="21"/>
        <end position="706"/>
    </location>
</feature>
<dbReference type="GO" id="GO:0004601">
    <property type="term" value="F:peroxidase activity"/>
    <property type="evidence" value="ECO:0007669"/>
    <property type="project" value="UniProtKB-KW"/>
</dbReference>
<dbReference type="Pfam" id="PF03098">
    <property type="entry name" value="An_peroxidase"/>
    <property type="match status" value="1"/>
</dbReference>
<dbReference type="InterPro" id="IPR037120">
    <property type="entry name" value="Haem_peroxidase_sf_animal"/>
</dbReference>
<dbReference type="Proteomes" id="UP001152759">
    <property type="component" value="Chromosome 8"/>
</dbReference>
<evidence type="ECO:0000313" key="4">
    <source>
        <dbReference type="EMBL" id="CAH0394955.1"/>
    </source>
</evidence>
<dbReference type="KEGG" id="btab:109037115"/>